<reference evidence="1 2" key="1">
    <citation type="journal article" date="2015" name="Nature">
        <title>rRNA introns, odd ribosomes, and small enigmatic genomes across a large radiation of phyla.</title>
        <authorList>
            <person name="Brown C.T."/>
            <person name="Hug L.A."/>
            <person name="Thomas B.C."/>
            <person name="Sharon I."/>
            <person name="Castelle C.J."/>
            <person name="Singh A."/>
            <person name="Wilkins M.J."/>
            <person name="Williams K.H."/>
            <person name="Banfield J.F."/>
        </authorList>
    </citation>
    <scope>NUCLEOTIDE SEQUENCE [LARGE SCALE GENOMIC DNA]</scope>
</reference>
<name>A0A0G1CFP2_9BACT</name>
<dbReference type="AlphaFoldDB" id="A0A0G1CFP2"/>
<dbReference type="EMBL" id="LCDG01000001">
    <property type="protein sequence ID" value="KKS48398.1"/>
    <property type="molecule type" value="Genomic_DNA"/>
</dbReference>
<organism evidence="1 2">
    <name type="scientific">Candidatus Nomurabacteria bacterium GW2011_GWC2_42_20</name>
    <dbReference type="NCBI Taxonomy" id="1618756"/>
    <lineage>
        <taxon>Bacteria</taxon>
        <taxon>Candidatus Nomuraibacteriota</taxon>
    </lineage>
</organism>
<evidence type="ECO:0000313" key="2">
    <source>
        <dbReference type="Proteomes" id="UP000034704"/>
    </source>
</evidence>
<dbReference type="STRING" id="1618756.UV12_C0001G0093"/>
<evidence type="ECO:0000313" key="1">
    <source>
        <dbReference type="EMBL" id="KKS48398.1"/>
    </source>
</evidence>
<proteinExistence type="predicted"/>
<comment type="caution">
    <text evidence="1">The sequence shown here is derived from an EMBL/GenBank/DDBJ whole genome shotgun (WGS) entry which is preliminary data.</text>
</comment>
<accession>A0A0G1CFP2</accession>
<sequence>MVYTGDLKFPAVRLMGSSPIPDTIIKKQGTSLSFLLFDVISVELEPKAHHFKGAKRLLKWMVSTARRGESHPGHYPMEALFTQRLLKKFCRQILNWCIIICQKRRLR</sequence>
<protein>
    <submittedName>
        <fullName evidence="1">Uncharacterized protein</fullName>
    </submittedName>
</protein>
<gene>
    <name evidence="1" type="ORF">UV12_C0001G0093</name>
</gene>
<dbReference type="Proteomes" id="UP000034704">
    <property type="component" value="Unassembled WGS sequence"/>
</dbReference>